<sequence>MGIQRMMGIPVTRRVRKGRGTMWNRRMRIMGIAVIGRVGRTGGEPMGIRMMRMMGIAITGRVGRRRGGGGGIETKRHTREMEKDIERERCVTCLGSEAGRSWRPF</sequence>
<evidence type="ECO:0000313" key="2">
    <source>
        <dbReference type="EMBL" id="RWR94694.1"/>
    </source>
</evidence>
<gene>
    <name evidence="2" type="ORF">CKAN_02400000</name>
</gene>
<protein>
    <submittedName>
        <fullName evidence="2">Uncharacterized protein</fullName>
    </submittedName>
</protein>
<accession>A0A443PV93</accession>
<dbReference type="AlphaFoldDB" id="A0A443PV93"/>
<proteinExistence type="predicted"/>
<reference evidence="2 3" key="1">
    <citation type="journal article" date="2019" name="Nat. Plants">
        <title>Stout camphor tree genome fills gaps in understanding of flowering plant genome evolution.</title>
        <authorList>
            <person name="Chaw S.M."/>
            <person name="Liu Y.C."/>
            <person name="Wu Y.W."/>
            <person name="Wang H.Y."/>
            <person name="Lin C.I."/>
            <person name="Wu C.S."/>
            <person name="Ke H.M."/>
            <person name="Chang L.Y."/>
            <person name="Hsu C.Y."/>
            <person name="Yang H.T."/>
            <person name="Sudianto E."/>
            <person name="Hsu M.H."/>
            <person name="Wu K.P."/>
            <person name="Wang L.N."/>
            <person name="Leebens-Mack J.H."/>
            <person name="Tsai I.J."/>
        </authorList>
    </citation>
    <scope>NUCLEOTIDE SEQUENCE [LARGE SCALE GENOMIC DNA]</scope>
    <source>
        <strain evidence="3">cv. Chaw 1501</strain>
        <tissue evidence="2">Young leaves</tissue>
    </source>
</reference>
<evidence type="ECO:0000313" key="3">
    <source>
        <dbReference type="Proteomes" id="UP000283530"/>
    </source>
</evidence>
<dbReference type="Proteomes" id="UP000283530">
    <property type="component" value="Unassembled WGS sequence"/>
</dbReference>
<feature type="region of interest" description="Disordered" evidence="1">
    <location>
        <begin position="62"/>
        <end position="83"/>
    </location>
</feature>
<organism evidence="2 3">
    <name type="scientific">Cinnamomum micranthum f. kanehirae</name>
    <dbReference type="NCBI Taxonomy" id="337451"/>
    <lineage>
        <taxon>Eukaryota</taxon>
        <taxon>Viridiplantae</taxon>
        <taxon>Streptophyta</taxon>
        <taxon>Embryophyta</taxon>
        <taxon>Tracheophyta</taxon>
        <taxon>Spermatophyta</taxon>
        <taxon>Magnoliopsida</taxon>
        <taxon>Magnoliidae</taxon>
        <taxon>Laurales</taxon>
        <taxon>Lauraceae</taxon>
        <taxon>Cinnamomum</taxon>
    </lineage>
</organism>
<feature type="compositionally biased region" description="Basic and acidic residues" evidence="1">
    <location>
        <begin position="73"/>
        <end position="83"/>
    </location>
</feature>
<name>A0A443PV93_9MAGN</name>
<keyword evidence="3" id="KW-1185">Reference proteome</keyword>
<dbReference type="EMBL" id="QPKB01000011">
    <property type="protein sequence ID" value="RWR94694.1"/>
    <property type="molecule type" value="Genomic_DNA"/>
</dbReference>
<evidence type="ECO:0000256" key="1">
    <source>
        <dbReference type="SAM" id="MobiDB-lite"/>
    </source>
</evidence>
<comment type="caution">
    <text evidence="2">The sequence shown here is derived from an EMBL/GenBank/DDBJ whole genome shotgun (WGS) entry which is preliminary data.</text>
</comment>